<protein>
    <submittedName>
        <fullName evidence="1">Uncharacterized protein</fullName>
    </submittedName>
</protein>
<evidence type="ECO:0000313" key="2">
    <source>
        <dbReference type="Proteomes" id="UP000236546"/>
    </source>
</evidence>
<dbReference type="AlphaFoldDB" id="A0A2K0SXQ5"/>
<dbReference type="EMBL" id="MTYH01000115">
    <property type="protein sequence ID" value="PNP38044.1"/>
    <property type="molecule type" value="Genomic_DNA"/>
</dbReference>
<comment type="caution">
    <text evidence="1">The sequence shown here is derived from an EMBL/GenBank/DDBJ whole genome shotgun (WGS) entry which is preliminary data.</text>
</comment>
<name>A0A2K0SXQ5_9HYPO</name>
<dbReference type="OrthoDB" id="10616595at2759"/>
<accession>A0A2K0SXQ5</accession>
<sequence>MLRWVQPAWSKLDNSKALAAKYLPALFFSPTTQVPRYLEPGRHRPVASLSLWYPCHRKARSRLNRRPSAWLRRIHVH</sequence>
<evidence type="ECO:0000313" key="1">
    <source>
        <dbReference type="EMBL" id="PNP38044.1"/>
    </source>
</evidence>
<organism evidence="1 2">
    <name type="scientific">Trichoderma gamsii</name>
    <dbReference type="NCBI Taxonomy" id="398673"/>
    <lineage>
        <taxon>Eukaryota</taxon>
        <taxon>Fungi</taxon>
        <taxon>Dikarya</taxon>
        <taxon>Ascomycota</taxon>
        <taxon>Pezizomycotina</taxon>
        <taxon>Sordariomycetes</taxon>
        <taxon>Hypocreomycetidae</taxon>
        <taxon>Hypocreales</taxon>
        <taxon>Hypocreaceae</taxon>
        <taxon>Trichoderma</taxon>
    </lineage>
</organism>
<reference evidence="1 2" key="1">
    <citation type="submission" date="2017-02" db="EMBL/GenBank/DDBJ databases">
        <title>Genomes of Trichoderma spp. with biocontrol activity.</title>
        <authorList>
            <person name="Gardiner D."/>
            <person name="Kazan K."/>
            <person name="Vos C."/>
            <person name="Harvey P."/>
        </authorList>
    </citation>
    <scope>NUCLEOTIDE SEQUENCE [LARGE SCALE GENOMIC DNA]</scope>
    <source>
        <strain evidence="1 2">A5MH</strain>
    </source>
</reference>
<proteinExistence type="predicted"/>
<gene>
    <name evidence="1" type="ORF">TGAMA5MH_10143</name>
</gene>
<dbReference type="Proteomes" id="UP000236546">
    <property type="component" value="Unassembled WGS sequence"/>
</dbReference>